<proteinExistence type="predicted"/>
<protein>
    <submittedName>
        <fullName evidence="2">Uncharacterized protein</fullName>
    </submittedName>
</protein>
<gene>
    <name evidence="2" type="ORF">A8L59_20595</name>
</gene>
<dbReference type="Proteomes" id="UP000078142">
    <property type="component" value="Chromosome"/>
</dbReference>
<evidence type="ECO:0000313" key="3">
    <source>
        <dbReference type="Proteomes" id="UP000078142"/>
    </source>
</evidence>
<evidence type="ECO:0000313" key="2">
    <source>
        <dbReference type="EMBL" id="ANH99710.1"/>
    </source>
</evidence>
<reference evidence="2 3" key="1">
    <citation type="submission" date="2016-05" db="EMBL/GenBank/DDBJ databases">
        <authorList>
            <person name="Wang S."/>
            <person name="Zhu B."/>
        </authorList>
    </citation>
    <scope>NUCLEOTIDE SEQUENCE [LARGE SCALE GENOMIC DNA]</scope>
    <source>
        <strain evidence="2 3">CRS05-R5</strain>
    </source>
</reference>
<feature type="compositionally biased region" description="Basic and acidic residues" evidence="1">
    <location>
        <begin position="62"/>
        <end position="71"/>
    </location>
</feature>
<organism evidence="2 3">
    <name type="scientific">Pseudomonas koreensis</name>
    <dbReference type="NCBI Taxonomy" id="198620"/>
    <lineage>
        <taxon>Bacteria</taxon>
        <taxon>Pseudomonadati</taxon>
        <taxon>Pseudomonadota</taxon>
        <taxon>Gammaproteobacteria</taxon>
        <taxon>Pseudomonadales</taxon>
        <taxon>Pseudomonadaceae</taxon>
        <taxon>Pseudomonas</taxon>
    </lineage>
</organism>
<name>A0AAC9BV75_9PSED</name>
<accession>A0AAC9BV75</accession>
<feature type="region of interest" description="Disordered" evidence="1">
    <location>
        <begin position="52"/>
        <end position="71"/>
    </location>
</feature>
<sequence>MTFSSWLESFNDGINLILKRYSLWRGSLLPLEDDALPASFRFNAFSFFTPAAQAGGSKRPRHESPLDLCFR</sequence>
<dbReference type="EMBL" id="CP015852">
    <property type="protein sequence ID" value="ANH99710.1"/>
    <property type="molecule type" value="Genomic_DNA"/>
</dbReference>
<evidence type="ECO:0000256" key="1">
    <source>
        <dbReference type="SAM" id="MobiDB-lite"/>
    </source>
</evidence>
<dbReference type="AlphaFoldDB" id="A0AAC9BV75"/>